<dbReference type="Pfam" id="PF05843">
    <property type="entry name" value="Suf"/>
    <property type="match status" value="1"/>
</dbReference>
<dbReference type="EMBL" id="CAJHUC010001109">
    <property type="protein sequence ID" value="CAD7699774.1"/>
    <property type="molecule type" value="Genomic_DNA"/>
</dbReference>
<feature type="domain" description="Suppressor of forked" evidence="5">
    <location>
        <begin position="5"/>
        <end position="552"/>
    </location>
</feature>
<dbReference type="InterPro" id="IPR045243">
    <property type="entry name" value="Rna14-like"/>
</dbReference>
<feature type="compositionally biased region" description="Basic and acidic residues" evidence="4">
    <location>
        <begin position="649"/>
        <end position="661"/>
    </location>
</feature>
<evidence type="ECO:0000259" key="5">
    <source>
        <dbReference type="Pfam" id="PF05843"/>
    </source>
</evidence>
<dbReference type="PANTHER" id="PTHR19980:SF0">
    <property type="entry name" value="CLEAVAGE STIMULATION FACTOR SUBUNIT 3"/>
    <property type="match status" value="1"/>
</dbReference>
<dbReference type="GO" id="GO:0031124">
    <property type="term" value="P:mRNA 3'-end processing"/>
    <property type="evidence" value="ECO:0007669"/>
    <property type="project" value="InterPro"/>
</dbReference>
<dbReference type="AlphaFoldDB" id="A0A8S1IYG6"/>
<organism evidence="6 7">
    <name type="scientific">Ostreobium quekettii</name>
    <dbReference type="NCBI Taxonomy" id="121088"/>
    <lineage>
        <taxon>Eukaryota</taxon>
        <taxon>Viridiplantae</taxon>
        <taxon>Chlorophyta</taxon>
        <taxon>core chlorophytes</taxon>
        <taxon>Ulvophyceae</taxon>
        <taxon>TCBD clade</taxon>
        <taxon>Bryopsidales</taxon>
        <taxon>Ostreobineae</taxon>
        <taxon>Ostreobiaceae</taxon>
        <taxon>Ostreobium</taxon>
    </lineage>
</organism>
<comment type="caution">
    <text evidence="6">The sequence shown here is derived from an EMBL/GenBank/DDBJ whole genome shotgun (WGS) entry which is preliminary data.</text>
</comment>
<dbReference type="OrthoDB" id="26282at2759"/>
<feature type="region of interest" description="Disordered" evidence="4">
    <location>
        <begin position="647"/>
        <end position="670"/>
    </location>
</feature>
<evidence type="ECO:0000256" key="3">
    <source>
        <dbReference type="ARBA" id="ARBA00023242"/>
    </source>
</evidence>
<dbReference type="GO" id="GO:0003729">
    <property type="term" value="F:mRNA binding"/>
    <property type="evidence" value="ECO:0007669"/>
    <property type="project" value="TreeGrafter"/>
</dbReference>
<dbReference type="Proteomes" id="UP000708148">
    <property type="component" value="Unassembled WGS sequence"/>
</dbReference>
<keyword evidence="7" id="KW-1185">Reference proteome</keyword>
<evidence type="ECO:0000256" key="2">
    <source>
        <dbReference type="ARBA" id="ARBA00022737"/>
    </source>
</evidence>
<dbReference type="InterPro" id="IPR011990">
    <property type="entry name" value="TPR-like_helical_dom_sf"/>
</dbReference>
<dbReference type="SMART" id="SM00386">
    <property type="entry name" value="HAT"/>
    <property type="match status" value="10"/>
</dbReference>
<gene>
    <name evidence="6" type="ORF">OSTQU699_LOCUS5133</name>
</gene>
<protein>
    <recommendedName>
        <fullName evidence="5">Suppressor of forked domain-containing protein</fullName>
    </recommendedName>
</protein>
<reference evidence="6" key="1">
    <citation type="submission" date="2020-12" db="EMBL/GenBank/DDBJ databases">
        <authorList>
            <person name="Iha C."/>
        </authorList>
    </citation>
    <scope>NUCLEOTIDE SEQUENCE</scope>
</reference>
<evidence type="ECO:0000313" key="6">
    <source>
        <dbReference type="EMBL" id="CAD7699774.1"/>
    </source>
</evidence>
<keyword evidence="2" id="KW-0677">Repeat</keyword>
<dbReference type="PANTHER" id="PTHR19980">
    <property type="entry name" value="RNA CLEAVAGE STIMULATION FACTOR"/>
    <property type="match status" value="1"/>
</dbReference>
<dbReference type="InterPro" id="IPR003107">
    <property type="entry name" value="HAT"/>
</dbReference>
<name>A0A8S1IYG6_9CHLO</name>
<dbReference type="InterPro" id="IPR008847">
    <property type="entry name" value="Suf"/>
</dbReference>
<evidence type="ECO:0000313" key="7">
    <source>
        <dbReference type="Proteomes" id="UP000708148"/>
    </source>
</evidence>
<dbReference type="GO" id="GO:0005634">
    <property type="term" value="C:nucleus"/>
    <property type="evidence" value="ECO:0007669"/>
    <property type="project" value="UniProtKB-SubCell"/>
</dbReference>
<keyword evidence="3" id="KW-0539">Nucleus</keyword>
<accession>A0A8S1IYG6</accession>
<evidence type="ECO:0000256" key="1">
    <source>
        <dbReference type="ARBA" id="ARBA00004123"/>
    </source>
</evidence>
<evidence type="ECO:0000256" key="4">
    <source>
        <dbReference type="SAM" id="MobiDB-lite"/>
    </source>
</evidence>
<dbReference type="SUPFAM" id="SSF48452">
    <property type="entry name" value="TPR-like"/>
    <property type="match status" value="1"/>
</dbReference>
<sequence length="723" mass="82315">MSFLQVENLKTRLRENKYDVGAWEQLMGHYRGGGNSRASFVERQEVYEELLAVFPTAAGYWKAYAEAAMAVNEHGRVKSIFSQCLLNCLNVDLWTTYLRFIKKVNQQKASANGVKEFKEVREAYEFTLDRVGQDINSGPVWQEYINFLQSPKPGTPAYKALFADEGIAGQEEAHRVTVLRRQYQRAVAVPTHRLDTIWKAYENFEKTGTSKTLGRNLLDEHRSRYMSARRVYNERKSRLEGIRHTALAVPPGEGGPQQQEQIGLWLKYLEFEKSNPQRLDQPSLVARVSLAYDQALMCLVHHPEIWNDYARFHIAGGGTLSAVKVLDRARTCLPNCLMLHFALADVEESEGHIEKAKDVYEELVRCLEGMEEKEEGSRSKDRLAGVDLSDQAALIWITYMRFLRRAETQKTSRELFIRATKSGSCPWEVYVAGAMLEWRSKEQDVVVRIFEKGMRKHLGNPDFVLQYINFLLGINDLENTRAVFERALMLEPCQKSQAMWEKYIQVLYEVGDITFARDVEERKRAALGDTTTNNIHSLISRYRFLDIWPMAQGIQTDHMKRVLGMMAPPPMMAGPQAQRAWGPGMQREAEPLRLPPVLGNFINRLPTPTGAEGVVPDAEEVMAGLRNADLSMASISRQCMEAEGMGGGKLHDHLRGDDANGRRRGRFDDEGDGMYPVRSWEPSMDEYRMRMKRKMMVEQQEVAAKKAAAKAARNGMGAAIEVP</sequence>
<comment type="subcellular location">
    <subcellularLocation>
        <location evidence="1">Nucleus</location>
    </subcellularLocation>
</comment>
<proteinExistence type="predicted"/>
<dbReference type="Gene3D" id="1.25.40.1040">
    <property type="match status" value="1"/>
</dbReference>